<dbReference type="InterPro" id="IPR036271">
    <property type="entry name" value="Tet_transcr_reg_TetR-rel_C_sf"/>
</dbReference>
<feature type="domain" description="HTH tetR-type" evidence="5">
    <location>
        <begin position="31"/>
        <end position="91"/>
    </location>
</feature>
<dbReference type="InterPro" id="IPR050109">
    <property type="entry name" value="HTH-type_TetR-like_transc_reg"/>
</dbReference>
<name>A0A919R4M4_9ACTN</name>
<dbReference type="Gene3D" id="1.10.357.10">
    <property type="entry name" value="Tetracycline Repressor, domain 2"/>
    <property type="match status" value="1"/>
</dbReference>
<dbReference type="Pfam" id="PF00440">
    <property type="entry name" value="TetR_N"/>
    <property type="match status" value="1"/>
</dbReference>
<comment type="caution">
    <text evidence="6">The sequence shown here is derived from an EMBL/GenBank/DDBJ whole genome shotgun (WGS) entry which is preliminary data.</text>
</comment>
<dbReference type="GO" id="GO:0000976">
    <property type="term" value="F:transcription cis-regulatory region binding"/>
    <property type="evidence" value="ECO:0007669"/>
    <property type="project" value="TreeGrafter"/>
</dbReference>
<keyword evidence="1" id="KW-0805">Transcription regulation</keyword>
<evidence type="ECO:0000313" key="7">
    <source>
        <dbReference type="Proteomes" id="UP000655287"/>
    </source>
</evidence>
<evidence type="ECO:0000313" key="6">
    <source>
        <dbReference type="EMBL" id="GII76972.1"/>
    </source>
</evidence>
<dbReference type="InterPro" id="IPR004111">
    <property type="entry name" value="Repressor_TetR_C"/>
</dbReference>
<dbReference type="Proteomes" id="UP000655287">
    <property type="component" value="Unassembled WGS sequence"/>
</dbReference>
<dbReference type="Pfam" id="PF02909">
    <property type="entry name" value="TetR_C_1"/>
    <property type="match status" value="1"/>
</dbReference>
<gene>
    <name evidence="6" type="ORF">Sru01_19540</name>
</gene>
<reference evidence="6" key="1">
    <citation type="submission" date="2021-01" db="EMBL/GenBank/DDBJ databases">
        <title>Whole genome shotgun sequence of Sphaerisporangium rufum NBRC 109079.</title>
        <authorList>
            <person name="Komaki H."/>
            <person name="Tamura T."/>
        </authorList>
    </citation>
    <scope>NUCLEOTIDE SEQUENCE</scope>
    <source>
        <strain evidence="6">NBRC 109079</strain>
    </source>
</reference>
<protein>
    <submittedName>
        <fullName evidence="6">TetR family transcriptional regulator</fullName>
    </submittedName>
</protein>
<sequence length="251" mass="26954">MVSDDTHDGLPRVLRVLWEEPARPRRGPANALNLDRIVTAAIEIADADGLAALSMARLADRLGCATMSLYRHVANKDELLAFMMSMAPGRPPEIDAAGGWRDGLTRWSIALRKVYLRHPWILEITGVAPVDPGQLAWVEAGLRAFGGTALPPRERLPVLMLLLHYIRGHTQIAAATLRPAGGPGGLPGDYGAILARLVRPDRFPALAEVLQAGTFTAPSPAVSPQEELRADFVQGLDRILDGVAVQLGHAG</sequence>
<dbReference type="SUPFAM" id="SSF48498">
    <property type="entry name" value="Tetracyclin repressor-like, C-terminal domain"/>
    <property type="match status" value="1"/>
</dbReference>
<evidence type="ECO:0000256" key="4">
    <source>
        <dbReference type="PROSITE-ProRule" id="PRU00335"/>
    </source>
</evidence>
<evidence type="ECO:0000259" key="5">
    <source>
        <dbReference type="PROSITE" id="PS50977"/>
    </source>
</evidence>
<dbReference type="SUPFAM" id="SSF46689">
    <property type="entry name" value="Homeodomain-like"/>
    <property type="match status" value="1"/>
</dbReference>
<proteinExistence type="predicted"/>
<evidence type="ECO:0000256" key="2">
    <source>
        <dbReference type="ARBA" id="ARBA00023125"/>
    </source>
</evidence>
<organism evidence="6 7">
    <name type="scientific">Sphaerisporangium rufum</name>
    <dbReference type="NCBI Taxonomy" id="1381558"/>
    <lineage>
        <taxon>Bacteria</taxon>
        <taxon>Bacillati</taxon>
        <taxon>Actinomycetota</taxon>
        <taxon>Actinomycetes</taxon>
        <taxon>Streptosporangiales</taxon>
        <taxon>Streptosporangiaceae</taxon>
        <taxon>Sphaerisporangium</taxon>
    </lineage>
</organism>
<dbReference type="InterPro" id="IPR001647">
    <property type="entry name" value="HTH_TetR"/>
</dbReference>
<accession>A0A919R4M4</accession>
<dbReference type="PANTHER" id="PTHR30055">
    <property type="entry name" value="HTH-TYPE TRANSCRIPTIONAL REGULATOR RUTR"/>
    <property type="match status" value="1"/>
</dbReference>
<dbReference type="EMBL" id="BOOU01000030">
    <property type="protein sequence ID" value="GII76972.1"/>
    <property type="molecule type" value="Genomic_DNA"/>
</dbReference>
<dbReference type="GO" id="GO:0045892">
    <property type="term" value="P:negative regulation of DNA-templated transcription"/>
    <property type="evidence" value="ECO:0007669"/>
    <property type="project" value="InterPro"/>
</dbReference>
<dbReference type="AlphaFoldDB" id="A0A919R4M4"/>
<keyword evidence="2 4" id="KW-0238">DNA-binding</keyword>
<feature type="DNA-binding region" description="H-T-H motif" evidence="4">
    <location>
        <begin position="54"/>
        <end position="73"/>
    </location>
</feature>
<evidence type="ECO:0000256" key="3">
    <source>
        <dbReference type="ARBA" id="ARBA00023163"/>
    </source>
</evidence>
<keyword evidence="7" id="KW-1185">Reference proteome</keyword>
<dbReference type="Gene3D" id="1.10.10.60">
    <property type="entry name" value="Homeodomain-like"/>
    <property type="match status" value="1"/>
</dbReference>
<dbReference type="PANTHER" id="PTHR30055:SF151">
    <property type="entry name" value="TRANSCRIPTIONAL REGULATORY PROTEIN"/>
    <property type="match status" value="1"/>
</dbReference>
<dbReference type="InterPro" id="IPR009057">
    <property type="entry name" value="Homeodomain-like_sf"/>
</dbReference>
<keyword evidence="3" id="KW-0804">Transcription</keyword>
<dbReference type="GO" id="GO:0003700">
    <property type="term" value="F:DNA-binding transcription factor activity"/>
    <property type="evidence" value="ECO:0007669"/>
    <property type="project" value="TreeGrafter"/>
</dbReference>
<evidence type="ECO:0000256" key="1">
    <source>
        <dbReference type="ARBA" id="ARBA00023015"/>
    </source>
</evidence>
<dbReference type="PROSITE" id="PS50977">
    <property type="entry name" value="HTH_TETR_2"/>
    <property type="match status" value="1"/>
</dbReference>